<reference evidence="3 4" key="1">
    <citation type="journal article" date="2024" name="G3 (Bethesda)">
        <title>Genome assembly of Hibiscus sabdariffa L. provides insights into metabolisms of medicinal natural products.</title>
        <authorList>
            <person name="Kim T."/>
        </authorList>
    </citation>
    <scope>NUCLEOTIDE SEQUENCE [LARGE SCALE GENOMIC DNA]</scope>
    <source>
        <strain evidence="3">TK-2024</strain>
        <tissue evidence="3">Old leaves</tissue>
    </source>
</reference>
<dbReference type="SUPFAM" id="SSF50630">
    <property type="entry name" value="Acid proteases"/>
    <property type="match status" value="2"/>
</dbReference>
<evidence type="ECO:0000256" key="1">
    <source>
        <dbReference type="SAM" id="SignalP"/>
    </source>
</evidence>
<keyword evidence="4" id="KW-1185">Reference proteome</keyword>
<organism evidence="3 4">
    <name type="scientific">Hibiscus sabdariffa</name>
    <name type="common">roselle</name>
    <dbReference type="NCBI Taxonomy" id="183260"/>
    <lineage>
        <taxon>Eukaryota</taxon>
        <taxon>Viridiplantae</taxon>
        <taxon>Streptophyta</taxon>
        <taxon>Embryophyta</taxon>
        <taxon>Tracheophyta</taxon>
        <taxon>Spermatophyta</taxon>
        <taxon>Magnoliopsida</taxon>
        <taxon>eudicotyledons</taxon>
        <taxon>Gunneridae</taxon>
        <taxon>Pentapetalae</taxon>
        <taxon>rosids</taxon>
        <taxon>malvids</taxon>
        <taxon>Malvales</taxon>
        <taxon>Malvaceae</taxon>
        <taxon>Malvoideae</taxon>
        <taxon>Hibiscus</taxon>
    </lineage>
</organism>
<dbReference type="Proteomes" id="UP001472677">
    <property type="component" value="Unassembled WGS sequence"/>
</dbReference>
<feature type="chain" id="PRO_5045987551" description="Xylanase inhibitor C-terminal domain-containing protein" evidence="1">
    <location>
        <begin position="26"/>
        <end position="190"/>
    </location>
</feature>
<gene>
    <name evidence="3" type="ORF">V6N12_029820</name>
</gene>
<dbReference type="EMBL" id="JBBPBM010000041">
    <property type="protein sequence ID" value="KAK8524969.1"/>
    <property type="molecule type" value="Genomic_DNA"/>
</dbReference>
<evidence type="ECO:0000313" key="3">
    <source>
        <dbReference type="EMBL" id="KAK8524969.1"/>
    </source>
</evidence>
<keyword evidence="1" id="KW-0732">Signal</keyword>
<comment type="caution">
    <text evidence="3">The sequence shown here is derived from an EMBL/GenBank/DDBJ whole genome shotgun (WGS) entry which is preliminary data.</text>
</comment>
<evidence type="ECO:0000259" key="2">
    <source>
        <dbReference type="Pfam" id="PF14541"/>
    </source>
</evidence>
<dbReference type="PANTHER" id="PTHR47965:SF103">
    <property type="entry name" value="EUKARYOTIC ASPARTYL PROTEASE FAMILY PROTEIN"/>
    <property type="match status" value="1"/>
</dbReference>
<name>A0ABR2CYX5_9ROSI</name>
<dbReference type="PANTHER" id="PTHR47965">
    <property type="entry name" value="ASPARTYL PROTEASE-RELATED"/>
    <property type="match status" value="1"/>
</dbReference>
<dbReference type="InterPro" id="IPR021109">
    <property type="entry name" value="Peptidase_aspartic_dom_sf"/>
</dbReference>
<dbReference type="InterPro" id="IPR032799">
    <property type="entry name" value="TAXi_C"/>
</dbReference>
<dbReference type="InterPro" id="IPR001461">
    <property type="entry name" value="Aspartic_peptidase_A1"/>
</dbReference>
<dbReference type="Gene3D" id="2.40.70.10">
    <property type="entry name" value="Acid Proteases"/>
    <property type="match status" value="1"/>
</dbReference>
<protein>
    <recommendedName>
        <fullName evidence="2">Xylanase inhibitor C-terminal domain-containing protein</fullName>
    </recommendedName>
</protein>
<evidence type="ECO:0000313" key="4">
    <source>
        <dbReference type="Proteomes" id="UP001472677"/>
    </source>
</evidence>
<feature type="signal peptide" evidence="1">
    <location>
        <begin position="1"/>
        <end position="25"/>
    </location>
</feature>
<feature type="domain" description="Xylanase inhibitor C-terminal" evidence="2">
    <location>
        <begin position="85"/>
        <end position="171"/>
    </location>
</feature>
<sequence length="190" mass="20791">MVVSSNLLPFLASLLFFMVSPSIQASFRPKALILHFSKDASTLRYITQIKQRTPLVPIKLTLDVGGDSSWVDCENGYVSSSYKPVPLAPFGTCFDAKSFDSSRARTRSRAAKRGDVEDIWSKLNGAVNNDVLCLGLVDGGLEPTTWIVIGGHQMEDNLVQFDLAASRLGFSSSLLFRQTTCSNFNFTLAA</sequence>
<proteinExistence type="predicted"/>
<dbReference type="Pfam" id="PF14541">
    <property type="entry name" value="TAXi_C"/>
    <property type="match status" value="1"/>
</dbReference>
<accession>A0ABR2CYX5</accession>